<evidence type="ECO:0000256" key="1">
    <source>
        <dbReference type="ARBA" id="ARBA00023015"/>
    </source>
</evidence>
<protein>
    <submittedName>
        <fullName evidence="6">Winged helix-turn-helix transcriptional regulator</fullName>
    </submittedName>
</protein>
<dbReference type="EMBL" id="CP060783">
    <property type="protein sequence ID" value="QNP50624.1"/>
    <property type="molecule type" value="Genomic_DNA"/>
</dbReference>
<keyword evidence="2" id="KW-0238">DNA-binding</keyword>
<dbReference type="PRINTS" id="PR00778">
    <property type="entry name" value="HTHARSR"/>
</dbReference>
<proteinExistence type="predicted"/>
<dbReference type="PROSITE" id="PS50987">
    <property type="entry name" value="HTH_ARSR_2"/>
    <property type="match status" value="1"/>
</dbReference>
<dbReference type="GO" id="GO:0003677">
    <property type="term" value="F:DNA binding"/>
    <property type="evidence" value="ECO:0007669"/>
    <property type="project" value="UniProtKB-KW"/>
</dbReference>
<gene>
    <name evidence="6" type="ORF">H9K75_19560</name>
</gene>
<dbReference type="InterPro" id="IPR011991">
    <property type="entry name" value="ArsR-like_HTH"/>
</dbReference>
<evidence type="ECO:0000256" key="4">
    <source>
        <dbReference type="SAM" id="MobiDB-lite"/>
    </source>
</evidence>
<dbReference type="PANTHER" id="PTHR43132:SF6">
    <property type="entry name" value="HTH-TYPE TRANSCRIPTIONAL REPRESSOR CZRA"/>
    <property type="match status" value="1"/>
</dbReference>
<evidence type="ECO:0000313" key="6">
    <source>
        <dbReference type="EMBL" id="QNP50624.1"/>
    </source>
</evidence>
<dbReference type="GeneID" id="45733848"/>
<dbReference type="NCBIfam" id="NF033788">
    <property type="entry name" value="HTH_metalloreg"/>
    <property type="match status" value="1"/>
</dbReference>
<dbReference type="GO" id="GO:0003700">
    <property type="term" value="F:DNA-binding transcription factor activity"/>
    <property type="evidence" value="ECO:0007669"/>
    <property type="project" value="InterPro"/>
</dbReference>
<name>A0A7H0GQQ8_9BURK</name>
<feature type="domain" description="HTH arsR-type" evidence="5">
    <location>
        <begin position="21"/>
        <end position="115"/>
    </location>
</feature>
<evidence type="ECO:0000259" key="5">
    <source>
        <dbReference type="PROSITE" id="PS50987"/>
    </source>
</evidence>
<dbReference type="InterPro" id="IPR051011">
    <property type="entry name" value="Metal_resp_trans_reg"/>
</dbReference>
<dbReference type="InterPro" id="IPR001845">
    <property type="entry name" value="HTH_ArsR_DNA-bd_dom"/>
</dbReference>
<accession>A0A7H0GQQ8</accession>
<dbReference type="KEGG" id="daer:H9K75_19560"/>
<evidence type="ECO:0000313" key="7">
    <source>
        <dbReference type="Proteomes" id="UP000516028"/>
    </source>
</evidence>
<dbReference type="SMART" id="SM00418">
    <property type="entry name" value="HTH_ARSR"/>
    <property type="match status" value="1"/>
</dbReference>
<keyword evidence="7" id="KW-1185">Reference proteome</keyword>
<dbReference type="Pfam" id="PF01022">
    <property type="entry name" value="HTH_5"/>
    <property type="match status" value="1"/>
</dbReference>
<dbReference type="Gene3D" id="1.10.10.10">
    <property type="entry name" value="Winged helix-like DNA-binding domain superfamily/Winged helix DNA-binding domain"/>
    <property type="match status" value="1"/>
</dbReference>
<evidence type="ECO:0000256" key="2">
    <source>
        <dbReference type="ARBA" id="ARBA00023125"/>
    </source>
</evidence>
<feature type="region of interest" description="Disordered" evidence="4">
    <location>
        <begin position="1"/>
        <end position="20"/>
    </location>
</feature>
<dbReference type="InterPro" id="IPR036388">
    <property type="entry name" value="WH-like_DNA-bd_sf"/>
</dbReference>
<dbReference type="CDD" id="cd00090">
    <property type="entry name" value="HTH_ARSR"/>
    <property type="match status" value="1"/>
</dbReference>
<dbReference type="Proteomes" id="UP000516028">
    <property type="component" value="Chromosome"/>
</dbReference>
<keyword evidence="3" id="KW-0804">Transcription</keyword>
<reference evidence="6 7" key="1">
    <citation type="submission" date="2020-08" db="EMBL/GenBank/DDBJ databases">
        <title>Genome sequence of Diaphorobacter aerolatus KACC 16536T.</title>
        <authorList>
            <person name="Hyun D.-W."/>
            <person name="Bae J.-W."/>
        </authorList>
    </citation>
    <scope>NUCLEOTIDE SEQUENCE [LARGE SCALE GENOMIC DNA]</scope>
    <source>
        <strain evidence="6 7">KACC 16536</strain>
    </source>
</reference>
<dbReference type="AlphaFoldDB" id="A0A7H0GQQ8"/>
<keyword evidence="1" id="KW-0805">Transcription regulation</keyword>
<sequence length="118" mass="13098">MNTSKPFSTPPKDPSANLESLSQNDVTILAETFRLLGDPSRLRIMLCCMKGSSSVGDIAETLELSQSLVSHHLRLLRGARLVKGVRQAKQIFYEVADKHVNQVLLDMATHIAEDHNDE</sequence>
<dbReference type="InterPro" id="IPR036390">
    <property type="entry name" value="WH_DNA-bd_sf"/>
</dbReference>
<organism evidence="6 7">
    <name type="scientific">Diaphorobacter aerolatus</name>
    <dbReference type="NCBI Taxonomy" id="1288495"/>
    <lineage>
        <taxon>Bacteria</taxon>
        <taxon>Pseudomonadati</taxon>
        <taxon>Pseudomonadota</taxon>
        <taxon>Betaproteobacteria</taxon>
        <taxon>Burkholderiales</taxon>
        <taxon>Comamonadaceae</taxon>
        <taxon>Diaphorobacter</taxon>
    </lineage>
</organism>
<dbReference type="PANTHER" id="PTHR43132">
    <property type="entry name" value="ARSENICAL RESISTANCE OPERON REPRESSOR ARSR-RELATED"/>
    <property type="match status" value="1"/>
</dbReference>
<evidence type="ECO:0000256" key="3">
    <source>
        <dbReference type="ARBA" id="ARBA00023163"/>
    </source>
</evidence>
<dbReference type="RefSeq" id="WP_003821162.1">
    <property type="nucleotide sequence ID" value="NZ_CP060783.1"/>
</dbReference>
<dbReference type="SUPFAM" id="SSF46785">
    <property type="entry name" value="Winged helix' DNA-binding domain"/>
    <property type="match status" value="1"/>
</dbReference>